<reference evidence="2" key="1">
    <citation type="submission" date="2022-11" db="EMBL/GenBank/DDBJ databases">
        <authorList>
            <person name="Petersen C."/>
        </authorList>
    </citation>
    <scope>NUCLEOTIDE SEQUENCE</scope>
    <source>
        <strain evidence="2">IBT 19713</strain>
    </source>
</reference>
<evidence type="ECO:0000256" key="1">
    <source>
        <dbReference type="SAM" id="MobiDB-lite"/>
    </source>
</evidence>
<evidence type="ECO:0000313" key="3">
    <source>
        <dbReference type="Proteomes" id="UP001150941"/>
    </source>
</evidence>
<dbReference type="AlphaFoldDB" id="A0A9W9N8F0"/>
<gene>
    <name evidence="2" type="ORF">N7468_010786</name>
</gene>
<reference evidence="2" key="2">
    <citation type="journal article" date="2023" name="IMA Fungus">
        <title>Comparative genomic study of the Penicillium genus elucidates a diverse pangenome and 15 lateral gene transfer events.</title>
        <authorList>
            <person name="Petersen C."/>
            <person name="Sorensen T."/>
            <person name="Nielsen M.R."/>
            <person name="Sondergaard T.E."/>
            <person name="Sorensen J.L."/>
            <person name="Fitzpatrick D.A."/>
            <person name="Frisvad J.C."/>
            <person name="Nielsen K.L."/>
        </authorList>
    </citation>
    <scope>NUCLEOTIDE SEQUENCE</scope>
    <source>
        <strain evidence="2">IBT 19713</strain>
    </source>
</reference>
<dbReference type="Proteomes" id="UP001150941">
    <property type="component" value="Unassembled WGS sequence"/>
</dbReference>
<protein>
    <submittedName>
        <fullName evidence="2">Uncharacterized protein</fullName>
    </submittedName>
</protein>
<accession>A0A9W9N8F0</accession>
<keyword evidence="3" id="KW-1185">Reference proteome</keyword>
<dbReference type="RefSeq" id="XP_058325604.1">
    <property type="nucleotide sequence ID" value="XM_058480081.1"/>
</dbReference>
<organism evidence="2 3">
    <name type="scientific">Penicillium chermesinum</name>
    <dbReference type="NCBI Taxonomy" id="63820"/>
    <lineage>
        <taxon>Eukaryota</taxon>
        <taxon>Fungi</taxon>
        <taxon>Dikarya</taxon>
        <taxon>Ascomycota</taxon>
        <taxon>Pezizomycotina</taxon>
        <taxon>Eurotiomycetes</taxon>
        <taxon>Eurotiomycetidae</taxon>
        <taxon>Eurotiales</taxon>
        <taxon>Aspergillaceae</taxon>
        <taxon>Penicillium</taxon>
    </lineage>
</organism>
<feature type="region of interest" description="Disordered" evidence="1">
    <location>
        <begin position="71"/>
        <end position="90"/>
    </location>
</feature>
<dbReference type="GeneID" id="83207385"/>
<comment type="caution">
    <text evidence="2">The sequence shown here is derived from an EMBL/GenBank/DDBJ whole genome shotgun (WGS) entry which is preliminary data.</text>
</comment>
<name>A0A9W9N8F0_9EURO</name>
<dbReference type="EMBL" id="JAPQKS010000009">
    <property type="protein sequence ID" value="KAJ5215107.1"/>
    <property type="molecule type" value="Genomic_DNA"/>
</dbReference>
<sequence>MLMRRPLHKVPVENRGKISDLIRRLGSGHRGEIAQGTSDRKRHQSHAALMGLAEAPVDRGELRRLDARDDSFDFTHGTTPSRARLSPSHLNNREPSSEFFLCVAEWPGFMKTLTTT</sequence>
<evidence type="ECO:0000313" key="2">
    <source>
        <dbReference type="EMBL" id="KAJ5215107.1"/>
    </source>
</evidence>
<proteinExistence type="predicted"/>